<keyword evidence="1" id="KW-0378">Hydrolase</keyword>
<keyword evidence="4" id="KW-1185">Reference proteome</keyword>
<dbReference type="AlphaFoldDB" id="A0AAI8VFY0"/>
<evidence type="ECO:0000313" key="3">
    <source>
        <dbReference type="EMBL" id="CAJ2504253.1"/>
    </source>
</evidence>
<evidence type="ECO:0000313" key="4">
    <source>
        <dbReference type="Proteomes" id="UP001295740"/>
    </source>
</evidence>
<dbReference type="PANTHER" id="PTHR43798">
    <property type="entry name" value="MONOACYLGLYCEROL LIPASE"/>
    <property type="match status" value="1"/>
</dbReference>
<protein>
    <submittedName>
        <fullName evidence="3">Uu.00g116470.m01.CDS01</fullName>
    </submittedName>
</protein>
<dbReference type="PANTHER" id="PTHR43798:SF31">
    <property type="entry name" value="AB HYDROLASE SUPERFAMILY PROTEIN YCLE"/>
    <property type="match status" value="1"/>
</dbReference>
<dbReference type="InterPro" id="IPR029058">
    <property type="entry name" value="AB_hydrolase_fold"/>
</dbReference>
<evidence type="ECO:0000256" key="1">
    <source>
        <dbReference type="ARBA" id="ARBA00022801"/>
    </source>
</evidence>
<accession>A0AAI8VFY0</accession>
<name>A0AAI8VFY0_9PEZI</name>
<feature type="domain" description="AB hydrolase-1" evidence="2">
    <location>
        <begin position="30"/>
        <end position="271"/>
    </location>
</feature>
<sequence>MGTPTPHSGFITTPGGARLRYTQEGPSSAPNLLLIPGWAQTAAQFKKQVDHFSANFRVTTYDHRGQGESDKPAFGYRIYRLAADLEALLTQLDLRDVIMLGHSMGCSVIWAYWDIFPHDRISKLVLVDQAPILTANPAWSAEEAAGYAAIFSPAAVFEFTNSLAGPDGKAACAALVKSFFTAQVDPTDLDWMLERTLKMPLAAAAQLFINHAGMDWRDVIPRIDVPTLVVAAEGSLLPTKGLAWIAQKIPGAKVEVFKKEDGGSHFMLWENANEFNKRVAAFLTDEGTEESR</sequence>
<dbReference type="Gene3D" id="3.40.50.1820">
    <property type="entry name" value="alpha/beta hydrolase"/>
    <property type="match status" value="1"/>
</dbReference>
<dbReference type="GO" id="GO:0016787">
    <property type="term" value="F:hydrolase activity"/>
    <property type="evidence" value="ECO:0007669"/>
    <property type="project" value="UniProtKB-KW"/>
</dbReference>
<gene>
    <name evidence="3" type="ORF">KHLLAP_LOCUS4721</name>
</gene>
<dbReference type="InterPro" id="IPR000073">
    <property type="entry name" value="AB_hydrolase_1"/>
</dbReference>
<evidence type="ECO:0000259" key="2">
    <source>
        <dbReference type="Pfam" id="PF00561"/>
    </source>
</evidence>
<dbReference type="Pfam" id="PF00561">
    <property type="entry name" value="Abhydrolase_1"/>
    <property type="match status" value="1"/>
</dbReference>
<dbReference type="SUPFAM" id="SSF53474">
    <property type="entry name" value="alpha/beta-Hydrolases"/>
    <property type="match status" value="1"/>
</dbReference>
<organism evidence="3 4">
    <name type="scientific">Anthostomella pinea</name>
    <dbReference type="NCBI Taxonomy" id="933095"/>
    <lineage>
        <taxon>Eukaryota</taxon>
        <taxon>Fungi</taxon>
        <taxon>Dikarya</taxon>
        <taxon>Ascomycota</taxon>
        <taxon>Pezizomycotina</taxon>
        <taxon>Sordariomycetes</taxon>
        <taxon>Xylariomycetidae</taxon>
        <taxon>Xylariales</taxon>
        <taxon>Xylariaceae</taxon>
        <taxon>Anthostomella</taxon>
    </lineage>
</organism>
<proteinExistence type="predicted"/>
<dbReference type="EMBL" id="CAUWAG010000006">
    <property type="protein sequence ID" value="CAJ2504253.1"/>
    <property type="molecule type" value="Genomic_DNA"/>
</dbReference>
<reference evidence="3" key="1">
    <citation type="submission" date="2023-10" db="EMBL/GenBank/DDBJ databases">
        <authorList>
            <person name="Hackl T."/>
        </authorList>
    </citation>
    <scope>NUCLEOTIDE SEQUENCE</scope>
</reference>
<dbReference type="Proteomes" id="UP001295740">
    <property type="component" value="Unassembled WGS sequence"/>
</dbReference>
<dbReference type="InterPro" id="IPR050266">
    <property type="entry name" value="AB_hydrolase_sf"/>
</dbReference>
<comment type="caution">
    <text evidence="3">The sequence shown here is derived from an EMBL/GenBank/DDBJ whole genome shotgun (WGS) entry which is preliminary data.</text>
</comment>
<dbReference type="GO" id="GO:0016020">
    <property type="term" value="C:membrane"/>
    <property type="evidence" value="ECO:0007669"/>
    <property type="project" value="TreeGrafter"/>
</dbReference>